<reference evidence="1 2" key="1">
    <citation type="journal article" date="2015" name="Environ. Microbiol.">
        <title>Genome analyses suggest the presence of polyploidy and recent human-driven expansions in eight global populations of the honeybee pathogen Nosema ceranae.</title>
        <authorList>
            <person name="Pelin A."/>
            <person name="Selman M."/>
            <person name="Aris-Brosou S."/>
            <person name="Farinelli L."/>
            <person name="Corradi N."/>
        </authorList>
    </citation>
    <scope>NUCLEOTIDE SEQUENCE [LARGE SCALE GENOMIC DNA]</scope>
    <source>
        <strain evidence="1 2">PA08 1199</strain>
    </source>
</reference>
<evidence type="ECO:0000313" key="1">
    <source>
        <dbReference type="EMBL" id="KKO74469.1"/>
    </source>
</evidence>
<dbReference type="RefSeq" id="XP_024330211.1">
    <property type="nucleotide sequence ID" value="XM_024476222.1"/>
</dbReference>
<dbReference type="AlphaFoldDB" id="A0A0F9Z9G6"/>
<evidence type="ECO:0000313" key="2">
    <source>
        <dbReference type="Proteomes" id="UP000034350"/>
    </source>
</evidence>
<dbReference type="VEuPathDB" id="MicrosporidiaDB:NCER_101645"/>
<dbReference type="GeneID" id="36321174"/>
<accession>A0A0F9Z9G6</accession>
<dbReference type="VEuPathDB" id="MicrosporidiaDB:AAJ76_6800012709"/>
<sequence length="221" mass="26766">MLNLSTSDLDILAKLNMSQTTDPFEIVNAIADYFYNRKMYREGFCFIKRNSKFALPYEYISYMIYFNEYNISGSFEYTHIIFDILKYKYKNIKDVIIPIKVNKNICSSKCTDIICTHRYCRYHKLFSNDKSLEEILKMAYDIFCDGPFDYKKLLQNFEEYERIEILKKILKKYNVPELQQILQKIINERKKNKIDIIRYVLCQEPINIRYLYEISEYKVIT</sequence>
<keyword evidence="2" id="KW-1185">Reference proteome</keyword>
<organism evidence="1 2">
    <name type="scientific">Vairimorpha ceranae</name>
    <dbReference type="NCBI Taxonomy" id="40302"/>
    <lineage>
        <taxon>Eukaryota</taxon>
        <taxon>Fungi</taxon>
        <taxon>Fungi incertae sedis</taxon>
        <taxon>Microsporidia</taxon>
        <taxon>Nosematidae</taxon>
        <taxon>Vairimorpha</taxon>
    </lineage>
</organism>
<proteinExistence type="predicted"/>
<comment type="caution">
    <text evidence="1">The sequence shown here is derived from an EMBL/GenBank/DDBJ whole genome shotgun (WGS) entry which is preliminary data.</text>
</comment>
<gene>
    <name evidence="1" type="ORF">AAJ76_6800012709</name>
</gene>
<dbReference type="EMBL" id="JPQZ01000068">
    <property type="protein sequence ID" value="KKO74469.1"/>
    <property type="molecule type" value="Genomic_DNA"/>
</dbReference>
<dbReference type="Proteomes" id="UP000034350">
    <property type="component" value="Unassembled WGS sequence"/>
</dbReference>
<name>A0A0F9Z9G6_9MICR</name>
<protein>
    <submittedName>
        <fullName evidence="1">Uncharacterized protein</fullName>
    </submittedName>
</protein>